<reference evidence="1 2" key="1">
    <citation type="submission" date="2017-03" db="EMBL/GenBank/DDBJ databases">
        <authorList>
            <person name="Afonso C.L."/>
            <person name="Miller P.J."/>
            <person name="Scott M.A."/>
            <person name="Spackman E."/>
            <person name="Goraichik I."/>
            <person name="Dimitrov K.M."/>
            <person name="Suarez D.L."/>
            <person name="Swayne D.E."/>
        </authorList>
    </citation>
    <scope>NUCLEOTIDE SEQUENCE [LARGE SCALE GENOMIC DNA]</scope>
    <source>
        <strain evidence="1">PRJEB14757</strain>
    </source>
</reference>
<protein>
    <recommendedName>
        <fullName evidence="3">BrnT family toxin</fullName>
    </recommendedName>
</protein>
<dbReference type="EMBL" id="FWEV01000007">
    <property type="protein sequence ID" value="SLM27563.1"/>
    <property type="molecule type" value="Genomic_DNA"/>
</dbReference>
<dbReference type="RefSeq" id="WP_080803993.1">
    <property type="nucleotide sequence ID" value="NZ_LT828545.1"/>
</dbReference>
<evidence type="ECO:0000313" key="2">
    <source>
        <dbReference type="Proteomes" id="UP000191931"/>
    </source>
</evidence>
<dbReference type="Pfam" id="PF04365">
    <property type="entry name" value="BrnT_toxin"/>
    <property type="match status" value="1"/>
</dbReference>
<evidence type="ECO:0000313" key="1">
    <source>
        <dbReference type="EMBL" id="SLM27563.1"/>
    </source>
</evidence>
<evidence type="ECO:0008006" key="3">
    <source>
        <dbReference type="Google" id="ProtNLM"/>
    </source>
</evidence>
<dbReference type="STRING" id="1246637.MTBBW1_1040020"/>
<gene>
    <name evidence="1" type="ORF">MTBBW1_1040020</name>
</gene>
<dbReference type="InterPro" id="IPR038573">
    <property type="entry name" value="BrnT_sf"/>
</dbReference>
<accession>A0A1W1H503</accession>
<dbReference type="AlphaFoldDB" id="A0A1W1H503"/>
<dbReference type="Gene3D" id="3.10.450.530">
    <property type="entry name" value="Ribonuclease toxin, BrnT, of type II toxin-antitoxin system"/>
    <property type="match status" value="1"/>
</dbReference>
<name>A0A1W1H503_9BACT</name>
<dbReference type="Proteomes" id="UP000191931">
    <property type="component" value="Unassembled WGS sequence"/>
</dbReference>
<proteinExistence type="predicted"/>
<dbReference type="InterPro" id="IPR007460">
    <property type="entry name" value="BrnT_toxin"/>
</dbReference>
<sequence length="92" mass="10986">MKIEYDSDKNKWNIDNRNLSFEQAADLDWSTAQIIEDVRKDYPETRFVATIYLHKRLHILCFTPVHGGIRVISFRKANSREVKRYEQATIDR</sequence>
<organism evidence="1 2">
    <name type="scientific">Desulfamplus magnetovallimortis</name>
    <dbReference type="NCBI Taxonomy" id="1246637"/>
    <lineage>
        <taxon>Bacteria</taxon>
        <taxon>Pseudomonadati</taxon>
        <taxon>Thermodesulfobacteriota</taxon>
        <taxon>Desulfobacteria</taxon>
        <taxon>Desulfobacterales</taxon>
        <taxon>Desulfobacteraceae</taxon>
        <taxon>Desulfamplus</taxon>
    </lineage>
</organism>
<dbReference type="OrthoDB" id="9802417at2"/>
<keyword evidence="2" id="KW-1185">Reference proteome</keyword>